<proteinExistence type="predicted"/>
<sequence>MRSYILWMEKRKCRKVEKSAARAPSNVKNIIAHEASLKNGSFVVAPVNWNQKCSNICFCSWVRV</sequence>
<name>A0A0A9GAT6_ARUDO</name>
<reference evidence="1" key="1">
    <citation type="submission" date="2014-09" db="EMBL/GenBank/DDBJ databases">
        <authorList>
            <person name="Magalhaes I.L.F."/>
            <person name="Oliveira U."/>
            <person name="Santos F.R."/>
            <person name="Vidigal T.H.D.A."/>
            <person name="Brescovit A.D."/>
            <person name="Santos A.J."/>
        </authorList>
    </citation>
    <scope>NUCLEOTIDE SEQUENCE</scope>
    <source>
        <tissue evidence="1">Shoot tissue taken approximately 20 cm above the soil surface</tissue>
    </source>
</reference>
<reference evidence="1" key="2">
    <citation type="journal article" date="2015" name="Data Brief">
        <title>Shoot transcriptome of the giant reed, Arundo donax.</title>
        <authorList>
            <person name="Barrero R.A."/>
            <person name="Guerrero F.D."/>
            <person name="Moolhuijzen P."/>
            <person name="Goolsby J.A."/>
            <person name="Tidwell J."/>
            <person name="Bellgard S.E."/>
            <person name="Bellgard M.I."/>
        </authorList>
    </citation>
    <scope>NUCLEOTIDE SEQUENCE</scope>
    <source>
        <tissue evidence="1">Shoot tissue taken approximately 20 cm above the soil surface</tissue>
    </source>
</reference>
<protein>
    <submittedName>
        <fullName evidence="1">Uncharacterized protein</fullName>
    </submittedName>
</protein>
<accession>A0A0A9GAT6</accession>
<evidence type="ECO:0000313" key="1">
    <source>
        <dbReference type="EMBL" id="JAE17818.1"/>
    </source>
</evidence>
<dbReference type="EMBL" id="GBRH01180078">
    <property type="protein sequence ID" value="JAE17818.1"/>
    <property type="molecule type" value="Transcribed_RNA"/>
</dbReference>
<organism evidence="1">
    <name type="scientific">Arundo donax</name>
    <name type="common">Giant reed</name>
    <name type="synonym">Donax arundinaceus</name>
    <dbReference type="NCBI Taxonomy" id="35708"/>
    <lineage>
        <taxon>Eukaryota</taxon>
        <taxon>Viridiplantae</taxon>
        <taxon>Streptophyta</taxon>
        <taxon>Embryophyta</taxon>
        <taxon>Tracheophyta</taxon>
        <taxon>Spermatophyta</taxon>
        <taxon>Magnoliopsida</taxon>
        <taxon>Liliopsida</taxon>
        <taxon>Poales</taxon>
        <taxon>Poaceae</taxon>
        <taxon>PACMAD clade</taxon>
        <taxon>Arundinoideae</taxon>
        <taxon>Arundineae</taxon>
        <taxon>Arundo</taxon>
    </lineage>
</organism>
<dbReference type="AlphaFoldDB" id="A0A0A9GAT6"/>